<sequence>MNFYKHRHGTAITPDDSSYDVFNLFKKEQYHLGVVVEYDNTSEKDPKEKAVGIVT</sequence>
<evidence type="ECO:0000313" key="3">
    <source>
        <dbReference type="EMBL" id="CAF5019217.1"/>
    </source>
</evidence>
<dbReference type="AlphaFoldDB" id="A0A8S3BRQ4"/>
<comment type="caution">
    <text evidence="1">The sequence shown here is derived from an EMBL/GenBank/DDBJ whole genome shotgun (WGS) entry which is preliminary data.</text>
</comment>
<feature type="non-terminal residue" evidence="1">
    <location>
        <position position="1"/>
    </location>
</feature>
<evidence type="ECO:0000313" key="2">
    <source>
        <dbReference type="EMBL" id="CAF5002745.1"/>
    </source>
</evidence>
<gene>
    <name evidence="1" type="ORF">BYL167_LOCUS50004</name>
    <name evidence="3" type="ORF">GIL414_LOCUS58291</name>
    <name evidence="2" type="ORF">SMN809_LOCUS56832</name>
</gene>
<dbReference type="Proteomes" id="UP000681967">
    <property type="component" value="Unassembled WGS sequence"/>
</dbReference>
<dbReference type="EMBL" id="CAJOBI010205102">
    <property type="protein sequence ID" value="CAF5002745.1"/>
    <property type="molecule type" value="Genomic_DNA"/>
</dbReference>
<evidence type="ECO:0000313" key="1">
    <source>
        <dbReference type="EMBL" id="CAF4845987.1"/>
    </source>
</evidence>
<dbReference type="Proteomes" id="UP000676336">
    <property type="component" value="Unassembled WGS sequence"/>
</dbReference>
<dbReference type="EMBL" id="CAJOBJ010214639">
    <property type="protein sequence ID" value="CAF5019217.1"/>
    <property type="molecule type" value="Genomic_DNA"/>
</dbReference>
<organism evidence="1 4">
    <name type="scientific">Rotaria magnacalcarata</name>
    <dbReference type="NCBI Taxonomy" id="392030"/>
    <lineage>
        <taxon>Eukaryota</taxon>
        <taxon>Metazoa</taxon>
        <taxon>Spiralia</taxon>
        <taxon>Gnathifera</taxon>
        <taxon>Rotifera</taxon>
        <taxon>Eurotatoria</taxon>
        <taxon>Bdelloidea</taxon>
        <taxon>Philodinida</taxon>
        <taxon>Philodinidae</taxon>
        <taxon>Rotaria</taxon>
    </lineage>
</organism>
<evidence type="ECO:0000313" key="4">
    <source>
        <dbReference type="Proteomes" id="UP000681967"/>
    </source>
</evidence>
<reference evidence="1" key="1">
    <citation type="submission" date="2021-02" db="EMBL/GenBank/DDBJ databases">
        <authorList>
            <person name="Nowell W R."/>
        </authorList>
    </citation>
    <scope>NUCLEOTIDE SEQUENCE</scope>
</reference>
<dbReference type="Proteomes" id="UP000681720">
    <property type="component" value="Unassembled WGS sequence"/>
</dbReference>
<dbReference type="InterPro" id="IPR046342">
    <property type="entry name" value="CBS_dom_sf"/>
</dbReference>
<protein>
    <submittedName>
        <fullName evidence="1">Uncharacterized protein</fullName>
    </submittedName>
</protein>
<proteinExistence type="predicted"/>
<dbReference type="EMBL" id="CAJOBH010150980">
    <property type="protein sequence ID" value="CAF4845987.1"/>
    <property type="molecule type" value="Genomic_DNA"/>
</dbReference>
<name>A0A8S3BRQ4_9BILA</name>
<accession>A0A8S3BRQ4</accession>
<dbReference type="Gene3D" id="3.10.580.10">
    <property type="entry name" value="CBS-domain"/>
    <property type="match status" value="1"/>
</dbReference>